<organism evidence="8 9">
    <name type="scientific">Coemansia javaensis</name>
    <dbReference type="NCBI Taxonomy" id="2761396"/>
    <lineage>
        <taxon>Eukaryota</taxon>
        <taxon>Fungi</taxon>
        <taxon>Fungi incertae sedis</taxon>
        <taxon>Zoopagomycota</taxon>
        <taxon>Kickxellomycotina</taxon>
        <taxon>Kickxellomycetes</taxon>
        <taxon>Kickxellales</taxon>
        <taxon>Kickxellaceae</taxon>
        <taxon>Coemansia</taxon>
    </lineage>
</organism>
<protein>
    <recommendedName>
        <fullName evidence="2">DNA-directed RNA polymerases I, II, and III subunit RPABC1</fullName>
    </recommendedName>
</protein>
<dbReference type="InterPro" id="IPR014381">
    <property type="entry name" value="Arch_Rpo5/euc_Rpb5"/>
</dbReference>
<keyword evidence="8" id="KW-0240">DNA-directed RNA polymerase</keyword>
<keyword evidence="3" id="KW-0804">Transcription</keyword>
<dbReference type="OrthoDB" id="248779at2759"/>
<dbReference type="Proteomes" id="UP001140217">
    <property type="component" value="Unassembled WGS sequence"/>
</dbReference>
<evidence type="ECO:0000259" key="6">
    <source>
        <dbReference type="Pfam" id="PF01191"/>
    </source>
</evidence>
<dbReference type="HAMAP" id="MF_00025">
    <property type="entry name" value="RNApol_Rpo5_RPB5"/>
    <property type="match status" value="1"/>
</dbReference>
<dbReference type="FunFam" id="3.40.1340.10:FF:000001">
    <property type="entry name" value="DNA-directed RNA polymerases I, II, and III subunit RPABC1"/>
    <property type="match status" value="1"/>
</dbReference>
<evidence type="ECO:0000256" key="2">
    <source>
        <dbReference type="ARBA" id="ARBA00020809"/>
    </source>
</evidence>
<dbReference type="GO" id="GO:0003677">
    <property type="term" value="F:DNA binding"/>
    <property type="evidence" value="ECO:0007669"/>
    <property type="project" value="InterPro"/>
</dbReference>
<evidence type="ECO:0000256" key="4">
    <source>
        <dbReference type="ARBA" id="ARBA00023242"/>
    </source>
</evidence>
<comment type="caution">
    <text evidence="8">The sequence shown here is derived from an EMBL/GenBank/DDBJ whole genome shotgun (WGS) entry which is preliminary data.</text>
</comment>
<dbReference type="PANTHER" id="PTHR10535">
    <property type="entry name" value="DNA-DIRECTED RNA POLYMERASES I, II, AND III SUBUNIT RPABC1"/>
    <property type="match status" value="1"/>
</dbReference>
<evidence type="ECO:0000256" key="5">
    <source>
        <dbReference type="ARBA" id="ARBA00025765"/>
    </source>
</evidence>
<feature type="domain" description="RNA polymerase Rpb5 N-terminal" evidence="7">
    <location>
        <begin position="6"/>
        <end position="92"/>
    </location>
</feature>
<dbReference type="Gene3D" id="3.40.1340.10">
    <property type="entry name" value="RNA polymerase, Rpb5, N-terminal domain"/>
    <property type="match status" value="1"/>
</dbReference>
<dbReference type="EMBL" id="JANBUL010000058">
    <property type="protein sequence ID" value="KAJ2782952.1"/>
    <property type="molecule type" value="Genomic_DNA"/>
</dbReference>
<dbReference type="InterPro" id="IPR005571">
    <property type="entry name" value="RNA_pol_Rpb5_N"/>
</dbReference>
<reference evidence="8" key="1">
    <citation type="submission" date="2022-07" db="EMBL/GenBank/DDBJ databases">
        <title>Phylogenomic reconstructions and comparative analyses of Kickxellomycotina fungi.</title>
        <authorList>
            <person name="Reynolds N.K."/>
            <person name="Stajich J.E."/>
            <person name="Barry K."/>
            <person name="Grigoriev I.V."/>
            <person name="Crous P."/>
            <person name="Smith M.E."/>
        </authorList>
    </citation>
    <scope>NUCLEOTIDE SEQUENCE</scope>
    <source>
        <strain evidence="8">NBRC 105414</strain>
    </source>
</reference>
<dbReference type="PANTHER" id="PTHR10535:SF0">
    <property type="entry name" value="DNA-DIRECTED RNA POLYMERASES I, II, AND III SUBUNIT RPABC1"/>
    <property type="match status" value="1"/>
</dbReference>
<dbReference type="Pfam" id="PF01191">
    <property type="entry name" value="RNA_pol_Rpb5_C"/>
    <property type="match status" value="1"/>
</dbReference>
<keyword evidence="4" id="KW-0539">Nucleus</keyword>
<dbReference type="InterPro" id="IPR000783">
    <property type="entry name" value="RNA_pol_subH/Rpb5_C"/>
</dbReference>
<feature type="domain" description="RNA polymerase subunit H/Rpb5 C-terminal" evidence="6">
    <location>
        <begin position="135"/>
        <end position="207"/>
    </location>
</feature>
<dbReference type="GO" id="GO:0005665">
    <property type="term" value="C:RNA polymerase II, core complex"/>
    <property type="evidence" value="ECO:0007669"/>
    <property type="project" value="TreeGrafter"/>
</dbReference>
<comment type="subcellular location">
    <subcellularLocation>
        <location evidence="1">Nucleus</location>
    </subcellularLocation>
</comment>
<accession>A0A9W8HJU1</accession>
<evidence type="ECO:0000313" key="9">
    <source>
        <dbReference type="Proteomes" id="UP001140217"/>
    </source>
</evidence>
<dbReference type="InterPro" id="IPR035913">
    <property type="entry name" value="RPB5-like_sf"/>
</dbReference>
<dbReference type="GO" id="GO:0006362">
    <property type="term" value="P:transcription elongation by RNA polymerase I"/>
    <property type="evidence" value="ECO:0007669"/>
    <property type="project" value="TreeGrafter"/>
</dbReference>
<dbReference type="GO" id="GO:0042797">
    <property type="term" value="P:tRNA transcription by RNA polymerase III"/>
    <property type="evidence" value="ECO:0007669"/>
    <property type="project" value="TreeGrafter"/>
</dbReference>
<evidence type="ECO:0000259" key="7">
    <source>
        <dbReference type="Pfam" id="PF03871"/>
    </source>
</evidence>
<dbReference type="PIRSF" id="PIRSF000747">
    <property type="entry name" value="RPB5"/>
    <property type="match status" value="1"/>
</dbReference>
<evidence type="ECO:0000256" key="3">
    <source>
        <dbReference type="ARBA" id="ARBA00023163"/>
    </source>
</evidence>
<gene>
    <name evidence="8" type="primary">RPB5</name>
    <name evidence="8" type="ORF">H4R18_001968</name>
</gene>
<proteinExistence type="inferred from homology"/>
<comment type="similarity">
    <text evidence="5">Belongs to the archaeal Rpo5/eukaryotic RPB5 RNA polymerase subunit family.</text>
</comment>
<name>A0A9W8HJU1_9FUNG</name>
<dbReference type="Gene3D" id="3.90.940.20">
    <property type="entry name" value="RPB5-like RNA polymerase subunit"/>
    <property type="match status" value="1"/>
</dbReference>
<dbReference type="SUPFAM" id="SSF55287">
    <property type="entry name" value="RPB5-like RNA polymerase subunit"/>
    <property type="match status" value="1"/>
</dbReference>
<dbReference type="AlphaFoldDB" id="A0A9W8HJU1"/>
<sequence>MDSDSREIARMWRVYRTVHQMCRDRNYLVASSDLERTLDQFRSEFAPSGKVDRVRLTFVVQKKDDPSNQMFVFFPEKKSVGVAIVREYLGKMVKESVTNGIIVYSGTMPSSADKARAQLPLGSRLEKFHESDLLVNITEHELVPQHRVLSDEQKKEILKRYKLRETQLPRISIDDPVARYYGMSRGQVVQIIRPSETAGRYVTYRMCM</sequence>
<dbReference type="FunFam" id="3.90.940.20:FF:000001">
    <property type="entry name" value="DNA-directed RNA polymerases I, II, and III subunit RPABC1"/>
    <property type="match status" value="1"/>
</dbReference>
<dbReference type="Pfam" id="PF03871">
    <property type="entry name" value="RNA_pol_Rpb5_N"/>
    <property type="match status" value="1"/>
</dbReference>
<keyword evidence="9" id="KW-1185">Reference proteome</keyword>
<dbReference type="GO" id="GO:0006366">
    <property type="term" value="P:transcription by RNA polymerase II"/>
    <property type="evidence" value="ECO:0007669"/>
    <property type="project" value="TreeGrafter"/>
</dbReference>
<dbReference type="SUPFAM" id="SSF53036">
    <property type="entry name" value="Eukaryotic RPB5 N-terminal domain"/>
    <property type="match status" value="1"/>
</dbReference>
<evidence type="ECO:0000313" key="8">
    <source>
        <dbReference type="EMBL" id="KAJ2782952.1"/>
    </source>
</evidence>
<dbReference type="GO" id="GO:0005736">
    <property type="term" value="C:RNA polymerase I complex"/>
    <property type="evidence" value="ECO:0007669"/>
    <property type="project" value="TreeGrafter"/>
</dbReference>
<evidence type="ECO:0000256" key="1">
    <source>
        <dbReference type="ARBA" id="ARBA00004123"/>
    </source>
</evidence>
<dbReference type="GO" id="GO:0003899">
    <property type="term" value="F:DNA-directed RNA polymerase activity"/>
    <property type="evidence" value="ECO:0007669"/>
    <property type="project" value="InterPro"/>
</dbReference>
<dbReference type="NCBIfam" id="NF007129">
    <property type="entry name" value="PRK09570.1"/>
    <property type="match status" value="1"/>
</dbReference>
<dbReference type="InterPro" id="IPR036710">
    <property type="entry name" value="RNA_pol_Rpb5_N_sf"/>
</dbReference>
<dbReference type="GO" id="GO:0005666">
    <property type="term" value="C:RNA polymerase III complex"/>
    <property type="evidence" value="ECO:0007669"/>
    <property type="project" value="TreeGrafter"/>
</dbReference>